<dbReference type="GO" id="GO:0008270">
    <property type="term" value="F:zinc ion binding"/>
    <property type="evidence" value="ECO:0007669"/>
    <property type="project" value="InterPro"/>
</dbReference>
<organism evidence="10 11">
    <name type="scientific">Cyphellophora attinorum</name>
    <dbReference type="NCBI Taxonomy" id="1664694"/>
    <lineage>
        <taxon>Eukaryota</taxon>
        <taxon>Fungi</taxon>
        <taxon>Dikarya</taxon>
        <taxon>Ascomycota</taxon>
        <taxon>Pezizomycotina</taxon>
        <taxon>Eurotiomycetes</taxon>
        <taxon>Chaetothyriomycetidae</taxon>
        <taxon>Chaetothyriales</taxon>
        <taxon>Cyphellophoraceae</taxon>
        <taxon>Cyphellophora</taxon>
    </lineage>
</organism>
<feature type="region of interest" description="Disordered" evidence="8">
    <location>
        <begin position="116"/>
        <end position="263"/>
    </location>
</feature>
<dbReference type="EMBL" id="LFJN01000003">
    <property type="protein sequence ID" value="KPI44625.1"/>
    <property type="molecule type" value="Genomic_DNA"/>
</dbReference>
<evidence type="ECO:0000256" key="2">
    <source>
        <dbReference type="ARBA" id="ARBA00022723"/>
    </source>
</evidence>
<evidence type="ECO:0000256" key="3">
    <source>
        <dbReference type="ARBA" id="ARBA00022833"/>
    </source>
</evidence>
<dbReference type="GO" id="GO:0000981">
    <property type="term" value="F:DNA-binding transcription factor activity, RNA polymerase II-specific"/>
    <property type="evidence" value="ECO:0007669"/>
    <property type="project" value="InterPro"/>
</dbReference>
<proteinExistence type="predicted"/>
<keyword evidence="11" id="KW-1185">Reference proteome</keyword>
<evidence type="ECO:0000313" key="11">
    <source>
        <dbReference type="Proteomes" id="UP000038010"/>
    </source>
</evidence>
<accession>A0A0N1P1M0</accession>
<evidence type="ECO:0000256" key="8">
    <source>
        <dbReference type="SAM" id="MobiDB-lite"/>
    </source>
</evidence>
<dbReference type="Gene3D" id="4.10.240.10">
    <property type="entry name" value="Zn(2)-C6 fungal-type DNA-binding domain"/>
    <property type="match status" value="1"/>
</dbReference>
<dbReference type="Proteomes" id="UP000038010">
    <property type="component" value="Unassembled WGS sequence"/>
</dbReference>
<evidence type="ECO:0000256" key="1">
    <source>
        <dbReference type="ARBA" id="ARBA00004123"/>
    </source>
</evidence>
<keyword evidence="4" id="KW-0805">Transcription regulation</keyword>
<comment type="subcellular location">
    <subcellularLocation>
        <location evidence="1">Nucleus</location>
    </subcellularLocation>
</comment>
<evidence type="ECO:0000313" key="10">
    <source>
        <dbReference type="EMBL" id="KPI44625.1"/>
    </source>
</evidence>
<dbReference type="PANTHER" id="PTHR31313:SF81">
    <property type="entry name" value="TY1 ENHANCER ACTIVATOR"/>
    <property type="match status" value="1"/>
</dbReference>
<dbReference type="PROSITE" id="PS00463">
    <property type="entry name" value="ZN2_CY6_FUNGAL_1"/>
    <property type="match status" value="1"/>
</dbReference>
<dbReference type="RefSeq" id="XP_018004588.1">
    <property type="nucleotide sequence ID" value="XM_018149088.1"/>
</dbReference>
<dbReference type="VEuPathDB" id="FungiDB:AB675_8627"/>
<dbReference type="SUPFAM" id="SSF57701">
    <property type="entry name" value="Zn2/Cys6 DNA-binding domain"/>
    <property type="match status" value="1"/>
</dbReference>
<keyword evidence="3" id="KW-0862">Zinc</keyword>
<name>A0A0N1P1M0_9EURO</name>
<dbReference type="OrthoDB" id="3037908at2759"/>
<dbReference type="InterPro" id="IPR001138">
    <property type="entry name" value="Zn2Cys6_DnaBD"/>
</dbReference>
<feature type="compositionally biased region" description="Polar residues" evidence="8">
    <location>
        <begin position="254"/>
        <end position="263"/>
    </location>
</feature>
<evidence type="ECO:0000256" key="5">
    <source>
        <dbReference type="ARBA" id="ARBA00023125"/>
    </source>
</evidence>
<comment type="caution">
    <text evidence="10">The sequence shown here is derived from an EMBL/GenBank/DDBJ whole genome shotgun (WGS) entry which is preliminary data.</text>
</comment>
<keyword evidence="5" id="KW-0238">DNA-binding</keyword>
<evidence type="ECO:0000256" key="7">
    <source>
        <dbReference type="ARBA" id="ARBA00023242"/>
    </source>
</evidence>
<dbReference type="SMART" id="SM00066">
    <property type="entry name" value="GAL4"/>
    <property type="match status" value="1"/>
</dbReference>
<reference evidence="10 11" key="1">
    <citation type="submission" date="2015-06" db="EMBL/GenBank/DDBJ databases">
        <title>Draft genome of the ant-associated black yeast Phialophora attae CBS 131958.</title>
        <authorList>
            <person name="Moreno L.F."/>
            <person name="Stielow B.J."/>
            <person name="de Hoog S."/>
            <person name="Vicente V.A."/>
            <person name="Weiss V.A."/>
            <person name="de Vries M."/>
            <person name="Cruz L.M."/>
            <person name="Souza E.M."/>
        </authorList>
    </citation>
    <scope>NUCLEOTIDE SEQUENCE [LARGE SCALE GENOMIC DNA]</scope>
    <source>
        <strain evidence="10 11">CBS 131958</strain>
    </source>
</reference>
<dbReference type="Pfam" id="PF00172">
    <property type="entry name" value="Zn_clus"/>
    <property type="match status" value="1"/>
</dbReference>
<evidence type="ECO:0000256" key="4">
    <source>
        <dbReference type="ARBA" id="ARBA00023015"/>
    </source>
</evidence>
<evidence type="ECO:0000259" key="9">
    <source>
        <dbReference type="PROSITE" id="PS50048"/>
    </source>
</evidence>
<gene>
    <name evidence="10" type="ORF">AB675_8627</name>
</gene>
<dbReference type="GeneID" id="28740968"/>
<dbReference type="GO" id="GO:0005634">
    <property type="term" value="C:nucleus"/>
    <property type="evidence" value="ECO:0007669"/>
    <property type="project" value="UniProtKB-SubCell"/>
</dbReference>
<dbReference type="InterPro" id="IPR036864">
    <property type="entry name" value="Zn2-C6_fun-type_DNA-bd_sf"/>
</dbReference>
<dbReference type="PROSITE" id="PS50048">
    <property type="entry name" value="ZN2_CY6_FUNGAL_2"/>
    <property type="match status" value="1"/>
</dbReference>
<sequence length="263" mass="27916">MNQQGIDPPPTSMAGPKPSLPIARSAGTPYERPERARTSHACEPCRERKTKCDGERPSCRRCLHTGTGCHYGYGKGWRKRKTAEDLTATSRRLARYEALLNDIMPHVPPNVKAMIEEAREQDAAASSGGSETNEPMDTPRHMPPLSADASTSSGGTPRVSLPLPVPTSLGGQGPAPLPPPLARPFESMSPSHTASGPMRPNSASTDDNPLMRLPSITPHGLLVEAGGDGPSMLPQMKAETSHYPPPPDSGDSPLITNKGLTAL</sequence>
<dbReference type="PANTHER" id="PTHR31313">
    <property type="entry name" value="TY1 ENHANCER ACTIVATOR"/>
    <property type="match status" value="1"/>
</dbReference>
<dbReference type="STRING" id="1664694.A0A0N1P1M0"/>
<feature type="domain" description="Zn(2)-C6 fungal-type" evidence="9">
    <location>
        <begin position="41"/>
        <end position="71"/>
    </location>
</feature>
<keyword evidence="6" id="KW-0804">Transcription</keyword>
<dbReference type="CDD" id="cd00067">
    <property type="entry name" value="GAL4"/>
    <property type="match status" value="1"/>
</dbReference>
<evidence type="ECO:0000256" key="6">
    <source>
        <dbReference type="ARBA" id="ARBA00023163"/>
    </source>
</evidence>
<dbReference type="GO" id="GO:0003677">
    <property type="term" value="F:DNA binding"/>
    <property type="evidence" value="ECO:0007669"/>
    <property type="project" value="UniProtKB-KW"/>
</dbReference>
<dbReference type="AlphaFoldDB" id="A0A0N1P1M0"/>
<protein>
    <recommendedName>
        <fullName evidence="9">Zn(2)-C6 fungal-type domain-containing protein</fullName>
    </recommendedName>
</protein>
<feature type="region of interest" description="Disordered" evidence="8">
    <location>
        <begin position="1"/>
        <end position="40"/>
    </location>
</feature>
<keyword evidence="2" id="KW-0479">Metal-binding</keyword>
<dbReference type="InterPro" id="IPR051615">
    <property type="entry name" value="Transcr_Regulatory_Elem"/>
</dbReference>
<keyword evidence="7" id="KW-0539">Nucleus</keyword>